<keyword evidence="3" id="KW-1185">Reference proteome</keyword>
<dbReference type="AlphaFoldDB" id="A0A4R1C1W7"/>
<reference evidence="2 3" key="1">
    <citation type="submission" date="2019-03" db="EMBL/GenBank/DDBJ databases">
        <authorList>
            <person name="Kim M.K.M."/>
        </authorList>
    </citation>
    <scope>NUCLEOTIDE SEQUENCE [LARGE SCALE GENOMIC DNA]</scope>
    <source>
        <strain evidence="2 3">18JY15-6</strain>
    </source>
</reference>
<evidence type="ECO:0000313" key="3">
    <source>
        <dbReference type="Proteomes" id="UP000295453"/>
    </source>
</evidence>
<accession>A0A4R1C1W7</accession>
<comment type="caution">
    <text evidence="2">The sequence shown here is derived from an EMBL/GenBank/DDBJ whole genome shotgun (WGS) entry which is preliminary data.</text>
</comment>
<organism evidence="2 3">
    <name type="scientific">Nocardioides jejuensis</name>
    <dbReference type="NCBI Taxonomy" id="2502782"/>
    <lineage>
        <taxon>Bacteria</taxon>
        <taxon>Bacillati</taxon>
        <taxon>Actinomycetota</taxon>
        <taxon>Actinomycetes</taxon>
        <taxon>Propionibacteriales</taxon>
        <taxon>Nocardioidaceae</taxon>
        <taxon>Nocardioides</taxon>
    </lineage>
</organism>
<name>A0A4R1C1W7_9ACTN</name>
<dbReference type="PROSITE" id="PS51257">
    <property type="entry name" value="PROKAR_LIPOPROTEIN"/>
    <property type="match status" value="1"/>
</dbReference>
<evidence type="ECO:0000313" key="2">
    <source>
        <dbReference type="EMBL" id="TCJ24107.1"/>
    </source>
</evidence>
<evidence type="ECO:0000256" key="1">
    <source>
        <dbReference type="SAM" id="SignalP"/>
    </source>
</evidence>
<dbReference type="Proteomes" id="UP000295453">
    <property type="component" value="Unassembled WGS sequence"/>
</dbReference>
<protein>
    <submittedName>
        <fullName evidence="2">Uncharacterized protein</fullName>
    </submittedName>
</protein>
<feature type="chain" id="PRO_5039430721" evidence="1">
    <location>
        <begin position="20"/>
        <end position="164"/>
    </location>
</feature>
<dbReference type="OrthoDB" id="4565789at2"/>
<proteinExistence type="predicted"/>
<gene>
    <name evidence="2" type="ORF">EPD65_09345</name>
</gene>
<feature type="signal peptide" evidence="1">
    <location>
        <begin position="1"/>
        <end position="19"/>
    </location>
</feature>
<sequence>MKKLAATVLTLTLAAGATACSGTDDAATTADPTVQTSFPGLATPTGEPELPGMTDAHPSRGTVTWVSGPFDTRFDTRGLRFDGSAIRGELDVTSDVSEILDLQVLAGFYDARGAYLGEGRWTLHSEDDNVGRPDESVRFAVRVPSAYAGKAVAATVGVPVLVNE</sequence>
<keyword evidence="1" id="KW-0732">Signal</keyword>
<dbReference type="RefSeq" id="WP_131583447.1">
    <property type="nucleotide sequence ID" value="NZ_SJZJ01000014.1"/>
</dbReference>
<dbReference type="EMBL" id="SJZJ01000014">
    <property type="protein sequence ID" value="TCJ24107.1"/>
    <property type="molecule type" value="Genomic_DNA"/>
</dbReference>